<proteinExistence type="predicted"/>
<protein>
    <submittedName>
        <fullName evidence="3">Uncharacterized protein</fullName>
    </submittedName>
</protein>
<evidence type="ECO:0000256" key="1">
    <source>
        <dbReference type="SAM" id="MobiDB-lite"/>
    </source>
</evidence>
<dbReference type="EMBL" id="SGWX01000001">
    <property type="protein sequence ID" value="RZS61525.1"/>
    <property type="molecule type" value="Genomic_DNA"/>
</dbReference>
<evidence type="ECO:0000313" key="3">
    <source>
        <dbReference type="EMBL" id="RZS61525.1"/>
    </source>
</evidence>
<keyword evidence="4" id="KW-1185">Reference proteome</keyword>
<accession>A0A4Q7M151</accession>
<dbReference type="RefSeq" id="WP_130414284.1">
    <property type="nucleotide sequence ID" value="NZ_SGWX01000001.1"/>
</dbReference>
<evidence type="ECO:0000256" key="2">
    <source>
        <dbReference type="SAM" id="Phobius"/>
    </source>
</evidence>
<dbReference type="AlphaFoldDB" id="A0A4Q7M151"/>
<comment type="caution">
    <text evidence="3">The sequence shown here is derived from an EMBL/GenBank/DDBJ whole genome shotgun (WGS) entry which is preliminary data.</text>
</comment>
<feature type="transmembrane region" description="Helical" evidence="2">
    <location>
        <begin position="20"/>
        <end position="40"/>
    </location>
</feature>
<dbReference type="OrthoDB" id="36432at2"/>
<reference evidence="3 4" key="1">
    <citation type="submission" date="2019-02" db="EMBL/GenBank/DDBJ databases">
        <title>Sequencing the genomes of 1000 actinobacteria strains.</title>
        <authorList>
            <person name="Klenk H.-P."/>
        </authorList>
    </citation>
    <scope>NUCLEOTIDE SEQUENCE [LARGE SCALE GENOMIC DNA]</scope>
    <source>
        <strain evidence="3 4">DSM 16932</strain>
    </source>
</reference>
<feature type="region of interest" description="Disordered" evidence="1">
    <location>
        <begin position="367"/>
        <end position="389"/>
    </location>
</feature>
<keyword evidence="2" id="KW-0472">Membrane</keyword>
<sequence>MRTPVPAPTAHPRSAEDGVAMVAVLTALVLVSVLVLGSLAHLSASVRLSRVEQDRTAAEAAARSGVSDFLSRMRIDPDYLDNADPASLDAGNYCHNPAVAGPDVTLPAAGSPATPVCANLTHVTPYGWVAVEHGRAASPETPSFHYRVVRHDTAQREILLESVGRARDEFRTLQARIALPSSADYVYFSDYELADPHDPIFYPENVVYPGTQTTSAACGGLGPESDQLSYAWDPTPPAPRTYFIHGDRGNVEQPCLVRAFSATDVLTGKVHSNDTILAKAGVTLGYLSTSHPGCASADPSDGATWSRCVDIPASASLKLLGPPTYVPEPLAMPSVVKVDELSETVGCRYAGVTRIVVKGPTMTVWSKGTKESRPACGQPGTGPGQLGSKDGATVALPAEGLVYVDDATGVSGTLISGGLGGPAGRELPLGTYTGQKPKPGATYLWDITFDASLKYASLGNLLVEGIVDGQVTFAAAKSVVITGDVLLQGGRQGDDVVGIVAGTSIEVFRPFVARFDAQNCEHTCVWSDNMDPKLVEGWPSRYADPSTGVVSPAKGVQVAAAMLALNGSLRLQEWRSGWKPNPTYRGEVLNVFGSIAQRFHGETAGRDSQGRPVTGYTKVFEYDPRLANGLRPPHFPVLANGEWTVTSIGEQPTNAASQP</sequence>
<evidence type="ECO:0000313" key="4">
    <source>
        <dbReference type="Proteomes" id="UP000293852"/>
    </source>
</evidence>
<keyword evidence="2" id="KW-0812">Transmembrane</keyword>
<gene>
    <name evidence="3" type="ORF">EV386_1829</name>
</gene>
<dbReference type="Proteomes" id="UP000293852">
    <property type="component" value="Unassembled WGS sequence"/>
</dbReference>
<keyword evidence="2" id="KW-1133">Transmembrane helix</keyword>
<name>A0A4Q7M151_9MICO</name>
<organism evidence="3 4">
    <name type="scientific">Xylanimonas ulmi</name>
    <dbReference type="NCBI Taxonomy" id="228973"/>
    <lineage>
        <taxon>Bacteria</taxon>
        <taxon>Bacillati</taxon>
        <taxon>Actinomycetota</taxon>
        <taxon>Actinomycetes</taxon>
        <taxon>Micrococcales</taxon>
        <taxon>Promicromonosporaceae</taxon>
        <taxon>Xylanimonas</taxon>
    </lineage>
</organism>